<dbReference type="STRING" id="1810504.PG2T_02510"/>
<keyword evidence="6" id="KW-0239">DNA-directed DNA polymerase</keyword>
<evidence type="ECO:0000256" key="6">
    <source>
        <dbReference type="ARBA" id="ARBA00022932"/>
    </source>
</evidence>
<dbReference type="InterPro" id="IPR005790">
    <property type="entry name" value="DNA_polIII_delta"/>
</dbReference>
<dbReference type="Gene3D" id="3.40.50.300">
    <property type="entry name" value="P-loop containing nucleotide triphosphate hydrolases"/>
    <property type="match status" value="1"/>
</dbReference>
<evidence type="ECO:0000256" key="4">
    <source>
        <dbReference type="ARBA" id="ARBA00022695"/>
    </source>
</evidence>
<feature type="domain" description="DNA polymerase III delta N-terminal" evidence="10">
    <location>
        <begin position="20"/>
        <end position="127"/>
    </location>
</feature>
<dbReference type="CDD" id="cd18138">
    <property type="entry name" value="HLD_clamp_pol_III_delta"/>
    <property type="match status" value="1"/>
</dbReference>
<name>A0A1B1YQX1_9GAMM</name>
<comment type="similarity">
    <text evidence="7">Belongs to the DNA polymerase HolA subunit family.</text>
</comment>
<dbReference type="Pfam" id="PF06144">
    <property type="entry name" value="DNA_pol3_delta"/>
    <property type="match status" value="1"/>
</dbReference>
<dbReference type="EMBL" id="CP014671">
    <property type="protein sequence ID" value="ANX03170.1"/>
    <property type="molecule type" value="Genomic_DNA"/>
</dbReference>
<dbReference type="GO" id="GO:0003677">
    <property type="term" value="F:DNA binding"/>
    <property type="evidence" value="ECO:0007669"/>
    <property type="project" value="InterPro"/>
</dbReference>
<keyword evidence="12" id="KW-1185">Reference proteome</keyword>
<evidence type="ECO:0000259" key="10">
    <source>
        <dbReference type="Pfam" id="PF06144"/>
    </source>
</evidence>
<evidence type="ECO:0000256" key="9">
    <source>
        <dbReference type="NCBIfam" id="TIGR01128"/>
    </source>
</evidence>
<protein>
    <recommendedName>
        <fullName evidence="2 9">DNA polymerase III subunit delta</fullName>
        <ecNumber evidence="1 9">2.7.7.7</ecNumber>
    </recommendedName>
</protein>
<keyword evidence="4" id="KW-0548">Nucleotidyltransferase</keyword>
<gene>
    <name evidence="11" type="ORF">PG2T_02510</name>
</gene>
<dbReference type="InterPro" id="IPR027417">
    <property type="entry name" value="P-loop_NTPase"/>
</dbReference>
<evidence type="ECO:0000256" key="3">
    <source>
        <dbReference type="ARBA" id="ARBA00022679"/>
    </source>
</evidence>
<dbReference type="Proteomes" id="UP000092952">
    <property type="component" value="Chromosome"/>
</dbReference>
<dbReference type="SUPFAM" id="SSF52540">
    <property type="entry name" value="P-loop containing nucleoside triphosphate hydrolases"/>
    <property type="match status" value="1"/>
</dbReference>
<dbReference type="PANTHER" id="PTHR34388:SF1">
    <property type="entry name" value="DNA POLYMERASE III SUBUNIT DELTA"/>
    <property type="match status" value="1"/>
</dbReference>
<evidence type="ECO:0000256" key="2">
    <source>
        <dbReference type="ARBA" id="ARBA00017703"/>
    </source>
</evidence>
<sequence>MPLKPEQLPAALARGLAPVYLLAGEEPLLVADAATAVRSAARAAGYDERVVHEVERGFDWSLLRGEAASLSLFAQRRLIELRVGSGKLAEDGIAALCDYLAAPPPDVLLLLTGDGFDKRTRDSAWFAACDRVGVVMYAWPLEVAALPRWLVARARGLGLILDEPAAALLADLTEGNLLAAAQELDKLALLAPPGGALDRDGVLQAVGDSTRYATRDLADAVLAGDRQRLTRALAHLKDSGETPILALWQLTQDLQRLIDGNSFGQPPRRRELIERAARRRPPAAWQGLLAQAAQVDRANKGVGGGVEPWQALTALALRMAGPARAAGQSPAHPQRS</sequence>
<dbReference type="InterPro" id="IPR008921">
    <property type="entry name" value="DNA_pol3_clamp-load_cplx_C"/>
</dbReference>
<dbReference type="RefSeq" id="WP_068802678.1">
    <property type="nucleotide sequence ID" value="NZ_CP014671.1"/>
</dbReference>
<evidence type="ECO:0000313" key="12">
    <source>
        <dbReference type="Proteomes" id="UP000092952"/>
    </source>
</evidence>
<comment type="catalytic activity">
    <reaction evidence="8">
        <text>DNA(n) + a 2'-deoxyribonucleoside 5'-triphosphate = DNA(n+1) + diphosphate</text>
        <dbReference type="Rhea" id="RHEA:22508"/>
        <dbReference type="Rhea" id="RHEA-COMP:17339"/>
        <dbReference type="Rhea" id="RHEA-COMP:17340"/>
        <dbReference type="ChEBI" id="CHEBI:33019"/>
        <dbReference type="ChEBI" id="CHEBI:61560"/>
        <dbReference type="ChEBI" id="CHEBI:173112"/>
        <dbReference type="EC" id="2.7.7.7"/>
    </reaction>
</comment>
<dbReference type="SUPFAM" id="SSF48019">
    <property type="entry name" value="post-AAA+ oligomerization domain-like"/>
    <property type="match status" value="1"/>
</dbReference>
<dbReference type="GO" id="GO:0003887">
    <property type="term" value="F:DNA-directed DNA polymerase activity"/>
    <property type="evidence" value="ECO:0007669"/>
    <property type="project" value="UniProtKB-UniRule"/>
</dbReference>
<dbReference type="FunCoup" id="A0A1B1YQX1">
    <property type="interactions" value="175"/>
</dbReference>
<dbReference type="GO" id="GO:0009360">
    <property type="term" value="C:DNA polymerase III complex"/>
    <property type="evidence" value="ECO:0007669"/>
    <property type="project" value="UniProtKB-UniRule"/>
</dbReference>
<dbReference type="EC" id="2.7.7.7" evidence="1 9"/>
<evidence type="ECO:0000256" key="1">
    <source>
        <dbReference type="ARBA" id="ARBA00012417"/>
    </source>
</evidence>
<keyword evidence="3" id="KW-0808">Transferase</keyword>
<evidence type="ECO:0000256" key="8">
    <source>
        <dbReference type="ARBA" id="ARBA00049244"/>
    </source>
</evidence>
<organism evidence="11 12">
    <name type="scientific">Immundisolibacter cernigliae</name>
    <dbReference type="NCBI Taxonomy" id="1810504"/>
    <lineage>
        <taxon>Bacteria</taxon>
        <taxon>Pseudomonadati</taxon>
        <taxon>Pseudomonadota</taxon>
        <taxon>Gammaproteobacteria</taxon>
        <taxon>Immundisolibacterales</taxon>
        <taxon>Immundisolibacteraceae</taxon>
        <taxon>Immundisolibacter</taxon>
    </lineage>
</organism>
<dbReference type="InParanoid" id="A0A1B1YQX1"/>
<evidence type="ECO:0000256" key="7">
    <source>
        <dbReference type="ARBA" id="ARBA00034754"/>
    </source>
</evidence>
<evidence type="ECO:0000256" key="5">
    <source>
        <dbReference type="ARBA" id="ARBA00022705"/>
    </source>
</evidence>
<dbReference type="AlphaFoldDB" id="A0A1B1YQX1"/>
<dbReference type="Gene3D" id="1.20.272.10">
    <property type="match status" value="1"/>
</dbReference>
<dbReference type="PANTHER" id="PTHR34388">
    <property type="entry name" value="DNA POLYMERASE III SUBUNIT DELTA"/>
    <property type="match status" value="1"/>
</dbReference>
<dbReference type="OrthoDB" id="9770982at2"/>
<accession>A0A1B1YQX1</accession>
<keyword evidence="5" id="KW-0235">DNA replication</keyword>
<dbReference type="GO" id="GO:0006261">
    <property type="term" value="P:DNA-templated DNA replication"/>
    <property type="evidence" value="ECO:0007669"/>
    <property type="project" value="TreeGrafter"/>
</dbReference>
<proteinExistence type="inferred from homology"/>
<dbReference type="Gene3D" id="1.10.8.60">
    <property type="match status" value="1"/>
</dbReference>
<dbReference type="NCBIfam" id="TIGR01128">
    <property type="entry name" value="holA"/>
    <property type="match status" value="1"/>
</dbReference>
<dbReference type="InterPro" id="IPR010372">
    <property type="entry name" value="DNA_pol3_delta_N"/>
</dbReference>
<evidence type="ECO:0000313" key="11">
    <source>
        <dbReference type="EMBL" id="ANX03170.1"/>
    </source>
</evidence>
<reference evidence="12" key="1">
    <citation type="submission" date="2016-03" db="EMBL/GenBank/DDBJ databases">
        <title>Complete genome sequence of Solimmundus cernigliae, representing a novel lineage of polycyclic aromatic hydrocarbon degraders within the Gammaproteobacteria.</title>
        <authorList>
            <person name="Singleton D.R."/>
            <person name="Dickey A.N."/>
            <person name="Scholl E.H."/>
            <person name="Wright F.A."/>
            <person name="Aitken M.D."/>
        </authorList>
    </citation>
    <scope>NUCLEOTIDE SEQUENCE [LARGE SCALE GENOMIC DNA]</scope>
    <source>
        <strain evidence="12">TR3.2</strain>
    </source>
</reference>
<dbReference type="KEGG" id="gbi:PG2T_02510"/>